<dbReference type="InterPro" id="IPR001296">
    <property type="entry name" value="Glyco_trans_1"/>
</dbReference>
<dbReference type="SUPFAM" id="SSF53756">
    <property type="entry name" value="UDP-Glycosyltransferase/glycogen phosphorylase"/>
    <property type="match status" value="1"/>
</dbReference>
<dbReference type="InterPro" id="IPR050194">
    <property type="entry name" value="Glycosyltransferase_grp1"/>
</dbReference>
<dbReference type="PANTHER" id="PTHR45947">
    <property type="entry name" value="SULFOQUINOVOSYL TRANSFERASE SQD2"/>
    <property type="match status" value="1"/>
</dbReference>
<accession>A0A327S971</accession>
<dbReference type="RefSeq" id="WP_111625826.1">
    <property type="nucleotide sequence ID" value="NZ_QLLQ01000004.1"/>
</dbReference>
<dbReference type="CDD" id="cd03801">
    <property type="entry name" value="GT4_PimA-like"/>
    <property type="match status" value="1"/>
</dbReference>
<evidence type="ECO:0000313" key="2">
    <source>
        <dbReference type="EMBL" id="RAJ25225.1"/>
    </source>
</evidence>
<keyword evidence="2" id="KW-0808">Transferase</keyword>
<dbReference type="Pfam" id="PF00534">
    <property type="entry name" value="Glycos_transf_1"/>
    <property type="match status" value="1"/>
</dbReference>
<dbReference type="GO" id="GO:0016757">
    <property type="term" value="F:glycosyltransferase activity"/>
    <property type="evidence" value="ECO:0007669"/>
    <property type="project" value="InterPro"/>
</dbReference>
<dbReference type="Gene3D" id="3.40.50.2000">
    <property type="entry name" value="Glycogen Phosphorylase B"/>
    <property type="match status" value="1"/>
</dbReference>
<feature type="domain" description="Glycosyl transferase family 1" evidence="1">
    <location>
        <begin position="207"/>
        <end position="345"/>
    </location>
</feature>
<reference evidence="2 3" key="1">
    <citation type="submission" date="2018-06" db="EMBL/GenBank/DDBJ databases">
        <title>Genomic Encyclopedia of Archaeal and Bacterial Type Strains, Phase II (KMG-II): from individual species to whole genera.</title>
        <authorList>
            <person name="Goeker M."/>
        </authorList>
    </citation>
    <scope>NUCLEOTIDE SEQUENCE [LARGE SCALE GENOMIC DNA]</scope>
    <source>
        <strain evidence="2 3">DSM 12408</strain>
    </source>
</reference>
<organism evidence="2 3">
    <name type="scientific">Gelidibacter algens</name>
    <dbReference type="NCBI Taxonomy" id="49280"/>
    <lineage>
        <taxon>Bacteria</taxon>
        <taxon>Pseudomonadati</taxon>
        <taxon>Bacteroidota</taxon>
        <taxon>Flavobacteriia</taxon>
        <taxon>Flavobacteriales</taxon>
        <taxon>Flavobacteriaceae</taxon>
        <taxon>Gelidibacter</taxon>
    </lineage>
</organism>
<name>A0A327S971_9FLAO</name>
<proteinExistence type="predicted"/>
<evidence type="ECO:0000259" key="1">
    <source>
        <dbReference type="Pfam" id="PF00534"/>
    </source>
</evidence>
<dbReference type="AlphaFoldDB" id="A0A327S971"/>
<sequence>MKRILIFGPIGDLGGRELEVAFIAKTLSTNYFVDICTSGSFTKSSQVFEFDKNQNFFGLNSLLYRKSRIFKTLSYLSYVKNKKKGAKYDYVNNAVLKKYFNYEREIEVVLESLVLNYDAVFICAQLCSTFVDKIIKFAKKHNRKILFRTTGFISSNDYNYINDVDCFIHHSFNNANRIENNKPHTYVIIDQCAFNEEHFLKIPIEGKKITTFLTYSRMVKEKNIDIVVKAFKQVRRHNDFLYVIGEGEELNNLKKIGGDTDGVFFKGFIKNNEIANVLSKIDCVILSYFEYETGPLTGIEAMAAGKVIISAKSGAMPERIPFNPFWHNNTIDNLARQIRNVQELNSNDSKKYATQVRLKYQKEYSKNYIEKKYLDIVKKIIG</sequence>
<comment type="caution">
    <text evidence="2">The sequence shown here is derived from an EMBL/GenBank/DDBJ whole genome shotgun (WGS) entry which is preliminary data.</text>
</comment>
<dbReference type="PANTHER" id="PTHR45947:SF3">
    <property type="entry name" value="SULFOQUINOVOSYL TRANSFERASE SQD2"/>
    <property type="match status" value="1"/>
</dbReference>
<keyword evidence="3" id="KW-1185">Reference proteome</keyword>
<dbReference type="EMBL" id="QLLQ01000004">
    <property type="protein sequence ID" value="RAJ25225.1"/>
    <property type="molecule type" value="Genomic_DNA"/>
</dbReference>
<protein>
    <submittedName>
        <fullName evidence="2">Glycosyltransferase involved in cell wall biosynthesis</fullName>
    </submittedName>
</protein>
<gene>
    <name evidence="2" type="ORF">LX77_01527</name>
</gene>
<evidence type="ECO:0000313" key="3">
    <source>
        <dbReference type="Proteomes" id="UP000248987"/>
    </source>
</evidence>
<dbReference type="Proteomes" id="UP000248987">
    <property type="component" value="Unassembled WGS sequence"/>
</dbReference>